<comment type="similarity">
    <text evidence="1">Belongs to the CoA-transferase III family.</text>
</comment>
<reference evidence="2 3" key="2">
    <citation type="journal article" date="2014" name="J. Gen. Appl. Microbiol.">
        <title>The early diverging ascomycetous budding yeast Saitoella complicata has three histone deacetylases belonging to the Clr6, Hos2, and Rpd3 lineages.</title>
        <authorList>
            <person name="Nishida H."/>
            <person name="Matsumoto T."/>
            <person name="Kondo S."/>
            <person name="Hamamoto M."/>
            <person name="Yoshikawa H."/>
        </authorList>
    </citation>
    <scope>NUCLEOTIDE SEQUENCE [LARGE SCALE GENOMIC DNA]</scope>
    <source>
        <strain evidence="2 3">NRRL Y-17804</strain>
    </source>
</reference>
<gene>
    <name evidence="2" type="ORF">G7K_1821-t1</name>
</gene>
<dbReference type="Pfam" id="PF02515">
    <property type="entry name" value="CoA_transf_3"/>
    <property type="match status" value="1"/>
</dbReference>
<dbReference type="SUPFAM" id="SSF89796">
    <property type="entry name" value="CoA-transferase family III (CaiB/BaiF)"/>
    <property type="match status" value="2"/>
</dbReference>
<comment type="caution">
    <text evidence="2">The sequence shown here is derived from an EMBL/GenBank/DDBJ whole genome shotgun (WGS) entry which is preliminary data.</text>
</comment>
<reference evidence="2 3" key="3">
    <citation type="journal article" date="2015" name="Genome Announc.">
        <title>Draft Genome Sequence of the Archiascomycetous Yeast Saitoella complicata.</title>
        <authorList>
            <person name="Yamauchi K."/>
            <person name="Kondo S."/>
            <person name="Hamamoto M."/>
            <person name="Takahashi Y."/>
            <person name="Ogura Y."/>
            <person name="Hayashi T."/>
            <person name="Nishida H."/>
        </authorList>
    </citation>
    <scope>NUCLEOTIDE SEQUENCE [LARGE SCALE GENOMIC DNA]</scope>
    <source>
        <strain evidence="2 3">NRRL Y-17804</strain>
    </source>
</reference>
<dbReference type="Proteomes" id="UP000033140">
    <property type="component" value="Unassembled WGS sequence"/>
</dbReference>
<dbReference type="PANTHER" id="PTHR48229">
    <property type="entry name" value="CAIB/BAIF FAMILY ENZYME (AFU_ORTHOLOGUE AFUA_1G05360)-RELATED"/>
    <property type="match status" value="1"/>
</dbReference>
<dbReference type="GO" id="GO:0003824">
    <property type="term" value="F:catalytic activity"/>
    <property type="evidence" value="ECO:0007669"/>
    <property type="project" value="InterPro"/>
</dbReference>
<evidence type="ECO:0000313" key="2">
    <source>
        <dbReference type="EMBL" id="GAO47621.1"/>
    </source>
</evidence>
<dbReference type="STRING" id="698492.A0A0E9ND35"/>
<evidence type="ECO:0000256" key="1">
    <source>
        <dbReference type="ARBA" id="ARBA00008383"/>
    </source>
</evidence>
<dbReference type="OMA" id="GEFFHIH"/>
<dbReference type="EMBL" id="BACD03000010">
    <property type="protein sequence ID" value="GAO47621.1"/>
    <property type="molecule type" value="Genomic_DNA"/>
</dbReference>
<evidence type="ECO:0000313" key="3">
    <source>
        <dbReference type="Proteomes" id="UP000033140"/>
    </source>
</evidence>
<organism evidence="2 3">
    <name type="scientific">Saitoella complicata (strain BCRC 22490 / CBS 7301 / JCM 7358 / NBRC 10748 / NRRL Y-17804)</name>
    <dbReference type="NCBI Taxonomy" id="698492"/>
    <lineage>
        <taxon>Eukaryota</taxon>
        <taxon>Fungi</taxon>
        <taxon>Dikarya</taxon>
        <taxon>Ascomycota</taxon>
        <taxon>Taphrinomycotina</taxon>
        <taxon>Taphrinomycotina incertae sedis</taxon>
        <taxon>Saitoella</taxon>
    </lineage>
</organism>
<accession>A0A0E9ND35</accession>
<dbReference type="InterPro" id="IPR003673">
    <property type="entry name" value="CoA-Trfase_fam_III"/>
</dbReference>
<reference evidence="2 3" key="1">
    <citation type="journal article" date="2011" name="J. Gen. Appl. Microbiol.">
        <title>Draft genome sequencing of the enigmatic yeast Saitoella complicata.</title>
        <authorList>
            <person name="Nishida H."/>
            <person name="Hamamoto M."/>
            <person name="Sugiyama J."/>
        </authorList>
    </citation>
    <scope>NUCLEOTIDE SEQUENCE [LARGE SCALE GENOMIC DNA]</scope>
    <source>
        <strain evidence="2 3">NRRL Y-17804</strain>
    </source>
</reference>
<dbReference type="PANTHER" id="PTHR48229:SF1">
    <property type="entry name" value="ALPHA METHYLACYL-COA RACEMASE-RELATED"/>
    <property type="match status" value="1"/>
</dbReference>
<dbReference type="InterPro" id="IPR023606">
    <property type="entry name" value="CoA-Trfase_III_dom_1_sf"/>
</dbReference>
<keyword evidence="3" id="KW-1185">Reference proteome</keyword>
<dbReference type="InterPro" id="IPR052985">
    <property type="entry name" value="CoA-trans_III_biosynth/detox"/>
</dbReference>
<dbReference type="AlphaFoldDB" id="A0A0E9ND35"/>
<sequence>MAAPADSCSITARAREIFASLFPLLPAEAGPFAEFVTITTSDARDGEPSHDFPYLPCPFPETELASALKALEATMCLLIASDRFGSEKERKAIIETERASLFLLMTYVSTVGRRNKHHPQVREFLKDTDLHRAQSNIYRRLSANIYPTKDGRYFHLHGSLLSDPSLGMVGLPPYKEELTAYGDVVKVIGDAVKKFTAAELEKGAEERKQAGAICLTMGEWAETEQGRIAHSLPPYVLEPVPAASSSGPTPWPQTDSDKLLSGIKVLELCRIIAGPTIGRTLASYGASVLKITSPNLSDVPFFQVDGNAGKRCAELDLKSAEGRKVFEELVKEADVVVDGYRLGALDRLGYGPEGLGRLLEGRGRGFVYVRENCYGHVGPWAERAGWQQIADVSTGVAIAMGKALGLEGNEPVVPPFPMSDYGTGSLGTIAVLHGLWNRKVHGGNWVGSTSLAAYDTLLTKQGEYPPAVLDKLFDAHKALGLELVCTDNVDVVSKKSLKTLKELAPFLFDEGYLIEVPGYGFGTKEARASGRRDVVEECKVVKGTVEFVGVETNGEFEEGTRVNGWDEARWW</sequence>
<dbReference type="Gene3D" id="3.40.50.10540">
    <property type="entry name" value="Crotonobetainyl-coa:carnitine coa-transferase, domain 1"/>
    <property type="match status" value="1"/>
</dbReference>
<protein>
    <submittedName>
        <fullName evidence="2">Uncharacterized protein</fullName>
    </submittedName>
</protein>
<proteinExistence type="inferred from homology"/>
<name>A0A0E9ND35_SAICN</name>